<protein>
    <recommendedName>
        <fullName evidence="4">Ammonia monooxygenase</fullName>
    </recommendedName>
</protein>
<organism evidence="2 3">
    <name type="scientific">Stigmatella aurantiaca</name>
    <dbReference type="NCBI Taxonomy" id="41"/>
    <lineage>
        <taxon>Bacteria</taxon>
        <taxon>Pseudomonadati</taxon>
        <taxon>Myxococcota</taxon>
        <taxon>Myxococcia</taxon>
        <taxon>Myxococcales</taxon>
        <taxon>Cystobacterineae</taxon>
        <taxon>Archangiaceae</taxon>
        <taxon>Stigmatella</taxon>
    </lineage>
</organism>
<feature type="transmembrane region" description="Helical" evidence="1">
    <location>
        <begin position="66"/>
        <end position="85"/>
    </location>
</feature>
<dbReference type="PIRSF" id="PIRSF038991">
    <property type="entry name" value="Protein_AbrB"/>
    <property type="match status" value="1"/>
</dbReference>
<dbReference type="NCBIfam" id="TIGR03082">
    <property type="entry name" value="Gneg_AbrB_dup"/>
    <property type="match status" value="2"/>
</dbReference>
<dbReference type="EMBL" id="FOAP01000014">
    <property type="protein sequence ID" value="SEM30687.1"/>
    <property type="molecule type" value="Genomic_DNA"/>
</dbReference>
<feature type="transmembrane region" description="Helical" evidence="1">
    <location>
        <begin position="192"/>
        <end position="212"/>
    </location>
</feature>
<feature type="transmembrane region" description="Helical" evidence="1">
    <location>
        <begin position="270"/>
        <end position="289"/>
    </location>
</feature>
<feature type="transmembrane region" description="Helical" evidence="1">
    <location>
        <begin position="154"/>
        <end position="172"/>
    </location>
</feature>
<feature type="transmembrane region" description="Helical" evidence="1">
    <location>
        <begin position="326"/>
        <end position="348"/>
    </location>
</feature>
<dbReference type="GO" id="GO:0010468">
    <property type="term" value="P:regulation of gene expression"/>
    <property type="evidence" value="ECO:0007669"/>
    <property type="project" value="InterPro"/>
</dbReference>
<name>A0A1H7XBX7_STIAU</name>
<keyword evidence="1" id="KW-1133">Transmembrane helix</keyword>
<gene>
    <name evidence="2" type="ORF">SAMN05444354_114165</name>
</gene>
<dbReference type="Proteomes" id="UP000182719">
    <property type="component" value="Unassembled WGS sequence"/>
</dbReference>
<reference evidence="3" key="1">
    <citation type="submission" date="2016-10" db="EMBL/GenBank/DDBJ databases">
        <authorList>
            <person name="Varghese N."/>
            <person name="Submissions S."/>
        </authorList>
    </citation>
    <scope>NUCLEOTIDE SEQUENCE [LARGE SCALE GENOMIC DNA]</scope>
    <source>
        <strain evidence="3">DSM 17044</strain>
    </source>
</reference>
<keyword evidence="3" id="KW-1185">Reference proteome</keyword>
<feature type="transmembrane region" description="Helical" evidence="1">
    <location>
        <begin position="91"/>
        <end position="112"/>
    </location>
</feature>
<dbReference type="OrthoDB" id="9809910at2"/>
<dbReference type="Pfam" id="PF05145">
    <property type="entry name" value="AbrB"/>
    <property type="match status" value="1"/>
</dbReference>
<feature type="transmembrane region" description="Helical" evidence="1">
    <location>
        <begin position="219"/>
        <end position="239"/>
    </location>
</feature>
<feature type="transmembrane region" description="Helical" evidence="1">
    <location>
        <begin position="41"/>
        <end position="59"/>
    </location>
</feature>
<dbReference type="PANTHER" id="PTHR38457">
    <property type="entry name" value="REGULATOR ABRB-RELATED"/>
    <property type="match status" value="1"/>
</dbReference>
<evidence type="ECO:0008006" key="4">
    <source>
        <dbReference type="Google" id="ProtNLM"/>
    </source>
</evidence>
<keyword evidence="1" id="KW-0812">Transmembrane</keyword>
<proteinExistence type="predicted"/>
<feature type="transmembrane region" description="Helical" evidence="1">
    <location>
        <begin position="301"/>
        <end position="320"/>
    </location>
</feature>
<dbReference type="InterPro" id="IPR007820">
    <property type="entry name" value="AbrB_fam"/>
</dbReference>
<evidence type="ECO:0000313" key="2">
    <source>
        <dbReference type="EMBL" id="SEM30687.1"/>
    </source>
</evidence>
<dbReference type="GO" id="GO:0016020">
    <property type="term" value="C:membrane"/>
    <property type="evidence" value="ECO:0007669"/>
    <property type="project" value="InterPro"/>
</dbReference>
<dbReference type="InterPro" id="IPR017516">
    <property type="entry name" value="AbrB_dup"/>
</dbReference>
<keyword evidence="1" id="KW-0472">Membrane</keyword>
<accession>A0A1H7XBX7</accession>
<dbReference type="AlphaFoldDB" id="A0A1H7XBX7"/>
<evidence type="ECO:0000256" key="1">
    <source>
        <dbReference type="SAM" id="Phobius"/>
    </source>
</evidence>
<sequence length="355" mass="36154">MTPPPRIEDRARFRVWAVTGATLLGAALAQAANIPAGALLGGMAVSLTAALTLSVHVPVPRGLMVGAQAVLGTAICASLTPEAWATLAENWPVALLNVVGVVGVSQAVALLFSRWTGVDSLTATLGLLPGGASAMTALSGEVGADERLVTFFQYLRLGVVILVAVGVSRWAGTAPTPAASPVELLPEPATPWMAWGVSALVAAGGAAVGTWLKLPAGAFLGPLLVGIPLTALGVSVGLWPPGLLPLSLWAIGTRVGSHFDEGAVRELKRLALAALVAACALVAGCALLAWGWSALGNVDVLTAYFATSPGGADSVLAIALGTPARLTLVLAVQVGRVLFIFLVAPLYLRRMARRR</sequence>
<dbReference type="PANTHER" id="PTHR38457:SF1">
    <property type="entry name" value="REGULATOR ABRB-RELATED"/>
    <property type="match status" value="1"/>
</dbReference>
<evidence type="ECO:0000313" key="3">
    <source>
        <dbReference type="Proteomes" id="UP000182719"/>
    </source>
</evidence>